<dbReference type="PIRSF" id="PIRSF001430">
    <property type="entry name" value="tRNA_psdUrid_synth"/>
    <property type="match status" value="1"/>
</dbReference>
<dbReference type="InterPro" id="IPR020097">
    <property type="entry name" value="PsdUridine_synth_TruA_a/b_dom"/>
</dbReference>
<dbReference type="NCBIfam" id="TIGR00071">
    <property type="entry name" value="hisT_truA"/>
    <property type="match status" value="1"/>
</dbReference>
<feature type="domain" description="Pseudouridine synthase I TruA alpha/beta" evidence="8">
    <location>
        <begin position="146"/>
        <end position="250"/>
    </location>
</feature>
<dbReference type="GO" id="GO:0003723">
    <property type="term" value="F:RNA binding"/>
    <property type="evidence" value="ECO:0007669"/>
    <property type="project" value="InterPro"/>
</dbReference>
<dbReference type="InterPro" id="IPR020103">
    <property type="entry name" value="PsdUridine_synth_cat_dom_sf"/>
</dbReference>
<comment type="subunit">
    <text evidence="4">Homodimer.</text>
</comment>
<dbReference type="CDD" id="cd02570">
    <property type="entry name" value="PseudoU_synth_EcTruA"/>
    <property type="match status" value="1"/>
</dbReference>
<dbReference type="InterPro" id="IPR001406">
    <property type="entry name" value="PsdUridine_synth_TruA"/>
</dbReference>
<keyword evidence="3 4" id="KW-0413">Isomerase</keyword>
<evidence type="ECO:0000313" key="10">
    <source>
        <dbReference type="Proteomes" id="UP001431776"/>
    </source>
</evidence>
<evidence type="ECO:0000256" key="5">
    <source>
        <dbReference type="PIRSR" id="PIRSR001430-1"/>
    </source>
</evidence>
<dbReference type="InterPro" id="IPR020094">
    <property type="entry name" value="TruA/RsuA/RluB/E/F_N"/>
</dbReference>
<comment type="function">
    <text evidence="4">Formation of pseudouridine at positions 38, 39 and 40 in the anticodon stem and loop of transfer RNAs.</text>
</comment>
<dbReference type="Proteomes" id="UP001431776">
    <property type="component" value="Unassembled WGS sequence"/>
</dbReference>
<evidence type="ECO:0000256" key="3">
    <source>
        <dbReference type="ARBA" id="ARBA00023235"/>
    </source>
</evidence>
<dbReference type="GO" id="GO:0031119">
    <property type="term" value="P:tRNA pseudouridine synthesis"/>
    <property type="evidence" value="ECO:0007669"/>
    <property type="project" value="UniProtKB-UniRule"/>
</dbReference>
<evidence type="ECO:0000256" key="4">
    <source>
        <dbReference type="HAMAP-Rule" id="MF_00171"/>
    </source>
</evidence>
<dbReference type="PANTHER" id="PTHR11142:SF0">
    <property type="entry name" value="TRNA PSEUDOURIDINE SYNTHASE-LIKE 1"/>
    <property type="match status" value="1"/>
</dbReference>
<sequence>MALRNVKLTIAYDGSEYHGWQIQPGFTTVQQAVQDAARSLLGPNVRVCGASRTDAGVHALGQVGLIQIDSPVPTENLARALTDRLPDDIAIVKAEEVRMGFDVIGEVTRKLYRYTIFCGPTRPVLHRRYCWHVPSNPDVAAMDAGAKLLVGRDDFKSFASAADSRIDSVRTIFRCDVTEARNDGDRWVYVEVEGDGFLYNMVRNIVGSLMEVGLGRWEPERIGRTLEARDRTAAGPIAPPNGLCLMWIEY</sequence>
<comment type="caution">
    <text evidence="4">Lacks conserved residue(s) required for the propagation of feature annotation.</text>
</comment>
<dbReference type="Gene3D" id="3.30.70.660">
    <property type="entry name" value="Pseudouridine synthase I, catalytic domain, C-terminal subdomain"/>
    <property type="match status" value="1"/>
</dbReference>
<dbReference type="PANTHER" id="PTHR11142">
    <property type="entry name" value="PSEUDOURIDYLATE SYNTHASE"/>
    <property type="match status" value="1"/>
</dbReference>
<feature type="binding site" evidence="4 6">
    <location>
        <position position="112"/>
    </location>
    <ligand>
        <name>substrate</name>
    </ligand>
</feature>
<name>A0AAW6TZJ9_9BACT</name>
<dbReference type="InterPro" id="IPR020095">
    <property type="entry name" value="PsdUridine_synth_TruA_C"/>
</dbReference>
<evidence type="ECO:0000313" key="9">
    <source>
        <dbReference type="EMBL" id="MDI6450005.1"/>
    </source>
</evidence>
<dbReference type="AlphaFoldDB" id="A0AAW6TZJ9"/>
<evidence type="ECO:0000256" key="7">
    <source>
        <dbReference type="RuleBase" id="RU003792"/>
    </source>
</evidence>
<dbReference type="EMBL" id="JASCXX010000015">
    <property type="protein sequence ID" value="MDI6450005.1"/>
    <property type="molecule type" value="Genomic_DNA"/>
</dbReference>
<evidence type="ECO:0000256" key="1">
    <source>
        <dbReference type="ARBA" id="ARBA00009375"/>
    </source>
</evidence>
<accession>A0AAW6TZJ9</accession>
<feature type="active site" description="Nucleophile" evidence="4 5">
    <location>
        <position position="54"/>
    </location>
</feature>
<protein>
    <recommendedName>
        <fullName evidence="4">tRNA pseudouridine synthase A</fullName>
        <ecNumber evidence="4">5.4.99.12</ecNumber>
    </recommendedName>
    <alternativeName>
        <fullName evidence="4">tRNA pseudouridine(38-40) synthase</fullName>
    </alternativeName>
    <alternativeName>
        <fullName evidence="4">tRNA pseudouridylate synthase I</fullName>
    </alternativeName>
    <alternativeName>
        <fullName evidence="4">tRNA-uridine isomerase I</fullName>
    </alternativeName>
</protein>
<feature type="domain" description="Pseudouridine synthase I TruA alpha/beta" evidence="8">
    <location>
        <begin position="10"/>
        <end position="99"/>
    </location>
</feature>
<dbReference type="SUPFAM" id="SSF55120">
    <property type="entry name" value="Pseudouridine synthase"/>
    <property type="match status" value="1"/>
</dbReference>
<keyword evidence="2 4" id="KW-0819">tRNA processing</keyword>
<evidence type="ECO:0000259" key="8">
    <source>
        <dbReference type="Pfam" id="PF01416"/>
    </source>
</evidence>
<evidence type="ECO:0000256" key="2">
    <source>
        <dbReference type="ARBA" id="ARBA00022694"/>
    </source>
</evidence>
<organism evidence="9 10">
    <name type="scientific">Anaerobaca lacustris</name>
    <dbReference type="NCBI Taxonomy" id="3044600"/>
    <lineage>
        <taxon>Bacteria</taxon>
        <taxon>Pseudomonadati</taxon>
        <taxon>Planctomycetota</taxon>
        <taxon>Phycisphaerae</taxon>
        <taxon>Sedimentisphaerales</taxon>
        <taxon>Anaerobacaceae</taxon>
        <taxon>Anaerobaca</taxon>
    </lineage>
</organism>
<gene>
    <name evidence="4 9" type="primary">truA</name>
    <name evidence="9" type="ORF">QJ522_13180</name>
</gene>
<evidence type="ECO:0000256" key="6">
    <source>
        <dbReference type="PIRSR" id="PIRSR001430-2"/>
    </source>
</evidence>
<dbReference type="Pfam" id="PF01416">
    <property type="entry name" value="PseudoU_synth_1"/>
    <property type="match status" value="2"/>
</dbReference>
<dbReference type="RefSeq" id="WP_349245413.1">
    <property type="nucleotide sequence ID" value="NZ_JASCXX010000015.1"/>
</dbReference>
<proteinExistence type="inferred from homology"/>
<dbReference type="Gene3D" id="3.30.70.580">
    <property type="entry name" value="Pseudouridine synthase I, catalytic domain, N-terminal subdomain"/>
    <property type="match status" value="1"/>
</dbReference>
<reference evidence="9" key="1">
    <citation type="submission" date="2023-05" db="EMBL/GenBank/DDBJ databases">
        <title>Anaerotaeda fermentans gen. nov., sp. nov., a novel anaerobic planctomycete of the new family within the order Sedimentisphaerales isolated from Taman Peninsula, Russia.</title>
        <authorList>
            <person name="Khomyakova M.A."/>
            <person name="Merkel A.Y."/>
            <person name="Slobodkin A.I."/>
        </authorList>
    </citation>
    <scope>NUCLEOTIDE SEQUENCE</scope>
    <source>
        <strain evidence="9">M17dextr</strain>
    </source>
</reference>
<comment type="catalytic activity">
    <reaction evidence="4 7">
        <text>uridine(38/39/40) in tRNA = pseudouridine(38/39/40) in tRNA</text>
        <dbReference type="Rhea" id="RHEA:22376"/>
        <dbReference type="Rhea" id="RHEA-COMP:10085"/>
        <dbReference type="Rhea" id="RHEA-COMP:10087"/>
        <dbReference type="ChEBI" id="CHEBI:65314"/>
        <dbReference type="ChEBI" id="CHEBI:65315"/>
        <dbReference type="EC" id="5.4.99.12"/>
    </reaction>
</comment>
<dbReference type="HAMAP" id="MF_00171">
    <property type="entry name" value="TruA"/>
    <property type="match status" value="1"/>
</dbReference>
<dbReference type="EC" id="5.4.99.12" evidence="4"/>
<keyword evidence="10" id="KW-1185">Reference proteome</keyword>
<comment type="similarity">
    <text evidence="1 4 7">Belongs to the tRNA pseudouridine synthase TruA family.</text>
</comment>
<dbReference type="GO" id="GO:0160147">
    <property type="term" value="F:tRNA pseudouridine(38-40) synthase activity"/>
    <property type="evidence" value="ECO:0007669"/>
    <property type="project" value="UniProtKB-EC"/>
</dbReference>
<comment type="caution">
    <text evidence="9">The sequence shown here is derived from an EMBL/GenBank/DDBJ whole genome shotgun (WGS) entry which is preliminary data.</text>
</comment>